<dbReference type="SUPFAM" id="SSF50939">
    <property type="entry name" value="Sialidases"/>
    <property type="match status" value="2"/>
</dbReference>
<evidence type="ECO:0000313" key="5">
    <source>
        <dbReference type="EMBL" id="MDM9631539.1"/>
    </source>
</evidence>
<proteinExistence type="predicted"/>
<feature type="chain" id="PRO_5047059039" evidence="3">
    <location>
        <begin position="23"/>
        <end position="1047"/>
    </location>
</feature>
<keyword evidence="1" id="KW-0677">Repeat</keyword>
<feature type="domain" description="Sortilin N-terminal" evidence="4">
    <location>
        <begin position="131"/>
        <end position="257"/>
    </location>
</feature>
<protein>
    <submittedName>
        <fullName evidence="5">YCF48-related protein</fullName>
    </submittedName>
</protein>
<dbReference type="PANTHER" id="PTHR12106">
    <property type="entry name" value="SORTILIN RELATED"/>
    <property type="match status" value="1"/>
</dbReference>
<reference evidence="5" key="1">
    <citation type="submission" date="2023-06" db="EMBL/GenBank/DDBJ databases">
        <title>Robiginitalea aurantiacus sp. nov. and Algoriphagus sediminis sp. nov., isolated from coastal sediment.</title>
        <authorList>
            <person name="Zhou Z.Y."/>
            <person name="An J."/>
            <person name="Jia Y.W."/>
            <person name="Du Z.J."/>
        </authorList>
    </citation>
    <scope>NUCLEOTIDE SEQUENCE</scope>
    <source>
        <strain evidence="5">M39</strain>
    </source>
</reference>
<evidence type="ECO:0000313" key="6">
    <source>
        <dbReference type="Proteomes" id="UP001174839"/>
    </source>
</evidence>
<organism evidence="5 6">
    <name type="scientific">Robiginitalea aurantiaca</name>
    <dbReference type="NCBI Taxonomy" id="3056915"/>
    <lineage>
        <taxon>Bacteria</taxon>
        <taxon>Pseudomonadati</taxon>
        <taxon>Bacteroidota</taxon>
        <taxon>Flavobacteriia</taxon>
        <taxon>Flavobacteriales</taxon>
        <taxon>Flavobacteriaceae</taxon>
        <taxon>Robiginitalea</taxon>
    </lineage>
</organism>
<dbReference type="Proteomes" id="UP001174839">
    <property type="component" value="Unassembled WGS sequence"/>
</dbReference>
<gene>
    <name evidence="5" type="ORF">QU605_08655</name>
</gene>
<evidence type="ECO:0000256" key="3">
    <source>
        <dbReference type="SAM" id="SignalP"/>
    </source>
</evidence>
<evidence type="ECO:0000259" key="4">
    <source>
        <dbReference type="Pfam" id="PF15902"/>
    </source>
</evidence>
<dbReference type="EMBL" id="JAUDUY010000003">
    <property type="protein sequence ID" value="MDM9631539.1"/>
    <property type="molecule type" value="Genomic_DNA"/>
</dbReference>
<keyword evidence="3" id="KW-0732">Signal</keyword>
<feature type="signal peptide" evidence="3">
    <location>
        <begin position="1"/>
        <end position="22"/>
    </location>
</feature>
<dbReference type="InterPro" id="IPR031778">
    <property type="entry name" value="Sortilin_N"/>
</dbReference>
<dbReference type="PANTHER" id="PTHR12106:SF27">
    <property type="entry name" value="SORTILIN-RELATED RECEPTOR"/>
    <property type="match status" value="1"/>
</dbReference>
<accession>A0ABT7WFF0</accession>
<dbReference type="Pfam" id="PF15902">
    <property type="entry name" value="Sortilin-Vps10"/>
    <property type="match status" value="1"/>
</dbReference>
<evidence type="ECO:0000256" key="1">
    <source>
        <dbReference type="ARBA" id="ARBA00022737"/>
    </source>
</evidence>
<name>A0ABT7WFF0_9FLAO</name>
<dbReference type="RefSeq" id="WP_289724892.1">
    <property type="nucleotide sequence ID" value="NZ_JAUDUY010000003.1"/>
</dbReference>
<dbReference type="InterPro" id="IPR015943">
    <property type="entry name" value="WD40/YVTN_repeat-like_dom_sf"/>
</dbReference>
<sequence>MRTIPYLLALLLVCFSVQSTEAQRKKKASQGQSYDESLYNSVQWRLVGPFRGGRAGTVSGVVGNPSLYYMGTAGGGVWKTEDAGSSWQCISDGYYGGSIGAIAVSESDPNIIYVGEGEQTLRGNVSSGNGLWKSTDAGKTWEFIGLKGSEHIARIRIHPTNPDIVYVAAIGNLWIPNETRGVYRSKDGGKSWEKILYVSDKAGAGDLIMDPNNPRILFASTWQMKRNGYRMDSGGPDSRMFKSTDGGDTWKDISESSGLPGFPWGIVGIAVSPQNSNRVWAIIEAEDGGVYRSEDGGSSWKRINQNRALRQRAWYYSRIYADTQNEDIVYVMNVSYGVSRDGGKTFELKNAPHGDHHDLWIDPNNNQRMVIADDGGAQVSNDGGENWSTYHNQPTAQFYRVTTDTHFPYRIYGAQQDNSTIRIQHRTSGNSIGERDWEATAGGESAHLAPDPDNSDIVYGGTYKGYMMRTDHSVDQTRSVNVWPDNPAGSGAEVMKYRFNWNFPIGFSTHDSNRLYAGSNFLHMTENEGQSWKVISPDLTRGLPETIESSGGPITQDNTGAEFYSNLFAIAESPNEQGVIWVGSDDGLIHITRDNGENWEDITPPEGLSPKLNMINCIEPSPFEKGTAYVAATSYKFGDYTPYLYRTQDYGKSWKLITDGIPSNYYTRAIRSDKTRKGLLYAGTEWGMFISFDDGNSWQSFQLNLPVTAIRDLHVRDNDLIAATHGRSFWMIDDLTPIQQLSDDIANSNFHLFTPDGAYRMQQSGWGRPNLKLEGENHPNGALIHYTIKELKESDVLTLEILDSKGQVVQGFSNKAKKEKHNPSAVKPLEVRSGSNRFIWDMRYPGFRSFEGMVLYSSPNVGPKAVPGTYTVRLTYNGTAQEVPLEVWKDPRLPNTDADYQKQFDFLSAVRDQVSRANGAVGKIQALKTDLDYLKAKAGSNTELTAQIAQFETELSRIENNIHMTKNQSRQDPLNYGIRINNRLAFLMADSQRGDYPPTDQSLEFFEEVKAELATELQALDRLVGKGIGEINDIVKGGEVRLLEWED</sequence>
<dbReference type="Gene3D" id="2.130.10.10">
    <property type="entry name" value="YVTN repeat-like/Quinoprotein amine dehydrogenase"/>
    <property type="match status" value="4"/>
</dbReference>
<comment type="caution">
    <text evidence="5">The sequence shown here is derived from an EMBL/GenBank/DDBJ whole genome shotgun (WGS) entry which is preliminary data.</text>
</comment>
<evidence type="ECO:0000256" key="2">
    <source>
        <dbReference type="SAM" id="Coils"/>
    </source>
</evidence>
<dbReference type="InterPro" id="IPR050310">
    <property type="entry name" value="VPS10-sortilin"/>
</dbReference>
<dbReference type="InterPro" id="IPR036278">
    <property type="entry name" value="Sialidase_sf"/>
</dbReference>
<keyword evidence="6" id="KW-1185">Reference proteome</keyword>
<keyword evidence="2" id="KW-0175">Coiled coil</keyword>
<feature type="coiled-coil region" evidence="2">
    <location>
        <begin position="941"/>
        <end position="968"/>
    </location>
</feature>
<dbReference type="CDD" id="cd15482">
    <property type="entry name" value="Sialidase_non-viral"/>
    <property type="match status" value="2"/>
</dbReference>